<dbReference type="OrthoDB" id="9815737at2"/>
<dbReference type="Pfam" id="PF13360">
    <property type="entry name" value="PQQ_2"/>
    <property type="match status" value="1"/>
</dbReference>
<evidence type="ECO:0000313" key="2">
    <source>
        <dbReference type="EMBL" id="ADB15440.1"/>
    </source>
</evidence>
<dbReference type="HOGENOM" id="CLU_027480_2_2_0"/>
<accession>D2R5I1</accession>
<dbReference type="eggNOG" id="COG1520">
    <property type="taxonomic scope" value="Bacteria"/>
</dbReference>
<dbReference type="STRING" id="530564.Psta_0754"/>
<evidence type="ECO:0000259" key="1">
    <source>
        <dbReference type="Pfam" id="PF13360"/>
    </source>
</evidence>
<dbReference type="Gene3D" id="2.130.10.10">
    <property type="entry name" value="YVTN repeat-like/Quinoprotein amine dehydrogenase"/>
    <property type="match status" value="1"/>
</dbReference>
<sequence precursor="true">MHRALTTILQPLASLCTDKFPRLVVLLAALLSAEIAQGGDWPGILGPNRDGVGVDEKLADRWPAAGPKARWTKPLGSGYAGVSVQANRVIAFHRVEGVERIEALDFATGNSLWKADFEANYRGGIDSDLGPRCVPVISGNMVVALGAAGDLYAVSLDTGKKLWSQSLFADLGADEGYFGAGSTPIVVGDTVLVNVGARNAGIVGLELKTGVIRYKTSSFEASYASPITWQVQQKPQVIFVTRLDTVLVDPASGKYQNITEFGRSGPTVNAAMPLVIKDQLFLTASYGIGAKLLKLSVTSSGAVEAKPLWEADDVLSSQYATPVHFDGFLYGTHGREDGAAGELRCVDLATGKVRWKQANFGIAHVIRADDKLLFLTADGRLLLVQATPEKFTLLSAVDLLAPKGSPPAEPQEIAVMASGRATEGTRPLPALARGTLFIRTHSSRPQTSLSAYEVAP</sequence>
<protein>
    <submittedName>
        <fullName evidence="2">Pyrrolo-quinoline quinone</fullName>
    </submittedName>
</protein>
<feature type="domain" description="Pyrrolo-quinoline quinone repeat" evidence="1">
    <location>
        <begin position="99"/>
        <end position="357"/>
    </location>
</feature>
<dbReference type="KEGG" id="psl:Psta_0754"/>
<dbReference type="InterPro" id="IPR002372">
    <property type="entry name" value="PQQ_rpt_dom"/>
</dbReference>
<dbReference type="AlphaFoldDB" id="D2R5I1"/>
<dbReference type="PANTHER" id="PTHR34512">
    <property type="entry name" value="CELL SURFACE PROTEIN"/>
    <property type="match status" value="1"/>
</dbReference>
<organism evidence="2 3">
    <name type="scientific">Pirellula staleyi (strain ATCC 27377 / DSM 6068 / ICPB 4128)</name>
    <name type="common">Pirella staleyi</name>
    <dbReference type="NCBI Taxonomy" id="530564"/>
    <lineage>
        <taxon>Bacteria</taxon>
        <taxon>Pseudomonadati</taxon>
        <taxon>Planctomycetota</taxon>
        <taxon>Planctomycetia</taxon>
        <taxon>Pirellulales</taxon>
        <taxon>Pirellulaceae</taxon>
        <taxon>Pirellula</taxon>
    </lineage>
</organism>
<dbReference type="InterPro" id="IPR011047">
    <property type="entry name" value="Quinoprotein_ADH-like_sf"/>
</dbReference>
<dbReference type="SUPFAM" id="SSF50998">
    <property type="entry name" value="Quinoprotein alcohol dehydrogenase-like"/>
    <property type="match status" value="1"/>
</dbReference>
<keyword evidence="3" id="KW-1185">Reference proteome</keyword>
<reference evidence="2 3" key="1">
    <citation type="journal article" date="2009" name="Stand. Genomic Sci.">
        <title>Complete genome sequence of Pirellula staleyi type strain (ATCC 27377).</title>
        <authorList>
            <person name="Clum A."/>
            <person name="Tindall B.J."/>
            <person name="Sikorski J."/>
            <person name="Ivanova N."/>
            <person name="Mavrommatis K."/>
            <person name="Lucas S."/>
            <person name="Glavina del Rio T."/>
            <person name="Nolan M."/>
            <person name="Chen F."/>
            <person name="Tice H."/>
            <person name="Pitluck S."/>
            <person name="Cheng J.F."/>
            <person name="Chertkov O."/>
            <person name="Brettin T."/>
            <person name="Han C."/>
            <person name="Detter J.C."/>
            <person name="Kuske C."/>
            <person name="Bruce D."/>
            <person name="Goodwin L."/>
            <person name="Ovchinikova G."/>
            <person name="Pati A."/>
            <person name="Mikhailova N."/>
            <person name="Chen A."/>
            <person name="Palaniappan K."/>
            <person name="Land M."/>
            <person name="Hauser L."/>
            <person name="Chang Y.J."/>
            <person name="Jeffries C.D."/>
            <person name="Chain P."/>
            <person name="Rohde M."/>
            <person name="Goker M."/>
            <person name="Bristow J."/>
            <person name="Eisen J.A."/>
            <person name="Markowitz V."/>
            <person name="Hugenholtz P."/>
            <person name="Kyrpides N.C."/>
            <person name="Klenk H.P."/>
            <person name="Lapidus A."/>
        </authorList>
    </citation>
    <scope>NUCLEOTIDE SEQUENCE [LARGE SCALE GENOMIC DNA]</scope>
    <source>
        <strain evidence="3">ATCC 27377 / DSM 6068 / ICPB 4128</strain>
    </source>
</reference>
<dbReference type="PANTHER" id="PTHR34512:SF30">
    <property type="entry name" value="OUTER MEMBRANE PROTEIN ASSEMBLY FACTOR BAMB"/>
    <property type="match status" value="1"/>
</dbReference>
<name>D2R5I1_PIRSD</name>
<dbReference type="InterPro" id="IPR015943">
    <property type="entry name" value="WD40/YVTN_repeat-like_dom_sf"/>
</dbReference>
<gene>
    <name evidence="2" type="ordered locus">Psta_0754</name>
</gene>
<evidence type="ECO:0000313" key="3">
    <source>
        <dbReference type="Proteomes" id="UP000001887"/>
    </source>
</evidence>
<dbReference type="EMBL" id="CP001848">
    <property type="protein sequence ID" value="ADB15440.1"/>
    <property type="molecule type" value="Genomic_DNA"/>
</dbReference>
<dbReference type="InterPro" id="IPR018391">
    <property type="entry name" value="PQQ_b-propeller_rpt"/>
</dbReference>
<dbReference type="Proteomes" id="UP000001887">
    <property type="component" value="Chromosome"/>
</dbReference>
<proteinExistence type="predicted"/>
<dbReference type="SMART" id="SM00564">
    <property type="entry name" value="PQQ"/>
    <property type="match status" value="3"/>
</dbReference>